<dbReference type="Proteomes" id="UP000095285">
    <property type="component" value="Unassembled WGS sequence"/>
</dbReference>
<dbReference type="WBParaSite" id="EN70_7219">
    <property type="protein sequence ID" value="EN70_7219"/>
    <property type="gene ID" value="EN70_7219"/>
</dbReference>
<organism evidence="1 2">
    <name type="scientific">Loa loa</name>
    <name type="common">Eye worm</name>
    <name type="synonym">Filaria loa</name>
    <dbReference type="NCBI Taxonomy" id="7209"/>
    <lineage>
        <taxon>Eukaryota</taxon>
        <taxon>Metazoa</taxon>
        <taxon>Ecdysozoa</taxon>
        <taxon>Nematoda</taxon>
        <taxon>Chromadorea</taxon>
        <taxon>Rhabditida</taxon>
        <taxon>Spirurina</taxon>
        <taxon>Spiruromorpha</taxon>
        <taxon>Filarioidea</taxon>
        <taxon>Onchocercidae</taxon>
        <taxon>Loa</taxon>
    </lineage>
</organism>
<reference evidence="1" key="1">
    <citation type="submission" date="2012-04" db="EMBL/GenBank/DDBJ databases">
        <title>The Genome Sequence of Loa loa.</title>
        <authorList>
            <consortium name="The Broad Institute Genome Sequencing Platform"/>
            <consortium name="Broad Institute Genome Sequencing Center for Infectious Disease"/>
            <person name="Nutman T.B."/>
            <person name="Fink D.L."/>
            <person name="Russ C."/>
            <person name="Young S."/>
            <person name="Zeng Q."/>
            <person name="Gargeya S."/>
            <person name="Alvarado L."/>
            <person name="Berlin A."/>
            <person name="Chapman S.B."/>
            <person name="Chen Z."/>
            <person name="Freedman E."/>
            <person name="Gellesch M."/>
            <person name="Goldberg J."/>
            <person name="Griggs A."/>
            <person name="Gujja S."/>
            <person name="Heilman E.R."/>
            <person name="Heiman D."/>
            <person name="Howarth C."/>
            <person name="Mehta T."/>
            <person name="Neiman D."/>
            <person name="Pearson M."/>
            <person name="Roberts A."/>
            <person name="Saif S."/>
            <person name="Shea T."/>
            <person name="Shenoy N."/>
            <person name="Sisk P."/>
            <person name="Stolte C."/>
            <person name="Sykes S."/>
            <person name="White J."/>
            <person name="Yandava C."/>
            <person name="Haas B."/>
            <person name="Henn M.R."/>
            <person name="Nusbaum C."/>
            <person name="Birren B."/>
        </authorList>
    </citation>
    <scope>NUCLEOTIDE SEQUENCE [LARGE SCALE GENOMIC DNA]</scope>
</reference>
<reference evidence="2" key="2">
    <citation type="submission" date="2016-11" db="UniProtKB">
        <authorList>
            <consortium name="WormBaseParasite"/>
        </authorList>
    </citation>
    <scope>IDENTIFICATION</scope>
</reference>
<evidence type="ECO:0000313" key="1">
    <source>
        <dbReference type="Proteomes" id="UP000095285"/>
    </source>
</evidence>
<dbReference type="AlphaFoldDB" id="A0A1I7VX83"/>
<sequence length="139" mass="15362">MTSFHDIFKNQRFPASTTAASASVITIVTPSTVTVTPETPQSTVSVTGRTSNIPTVRPFYSDWTAWSCTESCGGCSIGRRTRICFDATMEVNGQSCNQHPCSFGKGLWRYRLITSLPPRTNQRAHYRLGQINGHFVCLP</sequence>
<proteinExistence type="predicted"/>
<keyword evidence="1" id="KW-1185">Reference proteome</keyword>
<accession>A0A1I7VX83</accession>
<name>A0A1I7VX83_LOALO</name>
<evidence type="ECO:0000313" key="2">
    <source>
        <dbReference type="WBParaSite" id="EN70_7219"/>
    </source>
</evidence>
<protein>
    <submittedName>
        <fullName evidence="2">Thrombospondin type 1 domain-containing protein</fullName>
    </submittedName>
</protein>